<protein>
    <submittedName>
        <fullName evidence="6">Aspartate aminotransferase family protein</fullName>
    </submittedName>
</protein>
<dbReference type="PANTHER" id="PTHR43094:SF1">
    <property type="entry name" value="AMINOTRANSFERASE CLASS-III"/>
    <property type="match status" value="1"/>
</dbReference>
<dbReference type="PIRSF" id="PIRSF000521">
    <property type="entry name" value="Transaminase_4ab_Lys_Orn"/>
    <property type="match status" value="1"/>
</dbReference>
<dbReference type="CDD" id="cd00610">
    <property type="entry name" value="OAT_like"/>
    <property type="match status" value="1"/>
</dbReference>
<dbReference type="InterPro" id="IPR005814">
    <property type="entry name" value="Aminotrans_3"/>
</dbReference>
<comment type="caution">
    <text evidence="6">The sequence shown here is derived from an EMBL/GenBank/DDBJ whole genome shotgun (WGS) entry which is preliminary data.</text>
</comment>
<reference evidence="6" key="1">
    <citation type="submission" date="2022-10" db="EMBL/GenBank/DDBJ databases">
        <title>The WGS of Solirubrobacter ginsenosidimutans DSM 21036.</title>
        <authorList>
            <person name="Jiang Z."/>
        </authorList>
    </citation>
    <scope>NUCLEOTIDE SEQUENCE</scope>
    <source>
        <strain evidence="6">DSM 21036</strain>
    </source>
</reference>
<dbReference type="InterPro" id="IPR015424">
    <property type="entry name" value="PyrdxlP-dep_Trfase"/>
</dbReference>
<dbReference type="InterPro" id="IPR049704">
    <property type="entry name" value="Aminotrans_3_PPA_site"/>
</dbReference>
<evidence type="ECO:0000256" key="5">
    <source>
        <dbReference type="RuleBase" id="RU003560"/>
    </source>
</evidence>
<dbReference type="Proteomes" id="UP001149140">
    <property type="component" value="Unassembled WGS sequence"/>
</dbReference>
<evidence type="ECO:0000256" key="3">
    <source>
        <dbReference type="ARBA" id="ARBA00022679"/>
    </source>
</evidence>
<dbReference type="SUPFAM" id="SSF53383">
    <property type="entry name" value="PLP-dependent transferases"/>
    <property type="match status" value="1"/>
</dbReference>
<dbReference type="InterPro" id="IPR015421">
    <property type="entry name" value="PyrdxlP-dep_Trfase_major"/>
</dbReference>
<comment type="similarity">
    <text evidence="1 5">Belongs to the class-III pyridoxal-phosphate-dependent aminotransferase family.</text>
</comment>
<dbReference type="InterPro" id="IPR015422">
    <property type="entry name" value="PyrdxlP-dep_Trfase_small"/>
</dbReference>
<evidence type="ECO:0000313" key="6">
    <source>
        <dbReference type="EMBL" id="MDA0164459.1"/>
    </source>
</evidence>
<dbReference type="GO" id="GO:0005829">
    <property type="term" value="C:cytosol"/>
    <property type="evidence" value="ECO:0007669"/>
    <property type="project" value="TreeGrafter"/>
</dbReference>
<dbReference type="PROSITE" id="PS00600">
    <property type="entry name" value="AA_TRANSFER_CLASS_3"/>
    <property type="match status" value="1"/>
</dbReference>
<dbReference type="GO" id="GO:0008483">
    <property type="term" value="F:transaminase activity"/>
    <property type="evidence" value="ECO:0007669"/>
    <property type="project" value="UniProtKB-KW"/>
</dbReference>
<dbReference type="Pfam" id="PF00202">
    <property type="entry name" value="Aminotran_3"/>
    <property type="match status" value="1"/>
</dbReference>
<name>A0A9X3S3B6_9ACTN</name>
<organism evidence="6 7">
    <name type="scientific">Solirubrobacter ginsenosidimutans</name>
    <dbReference type="NCBI Taxonomy" id="490573"/>
    <lineage>
        <taxon>Bacteria</taxon>
        <taxon>Bacillati</taxon>
        <taxon>Actinomycetota</taxon>
        <taxon>Thermoleophilia</taxon>
        <taxon>Solirubrobacterales</taxon>
        <taxon>Solirubrobacteraceae</taxon>
        <taxon>Solirubrobacter</taxon>
    </lineage>
</organism>
<keyword evidence="3" id="KW-0808">Transferase</keyword>
<accession>A0A9X3S3B6</accession>
<dbReference type="EMBL" id="JAPDOD010000034">
    <property type="protein sequence ID" value="MDA0164459.1"/>
    <property type="molecule type" value="Genomic_DNA"/>
</dbReference>
<evidence type="ECO:0000313" key="7">
    <source>
        <dbReference type="Proteomes" id="UP001149140"/>
    </source>
</evidence>
<sequence length="430" mass="45892">MPYKPGDLFSEHGLKLVVGGAGPWVLDAEGRTWFDSLSGMWLTNVGHGRREIADAVHAQMSRLSYAPDGTVHPATIELADWVAALAPDPDSSVLFTSGGSEAVETALKMARKYHRNRGESGRFKVISRRGSYHGATLACLSLGGGGSNTGVEYGPLLPGAVRVQGPDEYRPILSDLECALEIERAILNEGPETVAAVIGEPISAAAGVHTPDAFYWPAVRRICDRYGVLLIFDEVITGFGRTGTMFASEHWGVVPDITTVAKGLTGGYVPIGAAIAAKHVADTFTGAHSPFNHRFTFGGNPAACAAGLATLDIIEREGLVENARVMGDYLYELLLELYDHPIVGDVRGGRGLMCAVELVRDRSTREPFPAGAGLQAAARELMDEHGLLGRGGDIFPLAPSLCVTHAEVDDLVARLDAVLRGLGRRLRYAR</sequence>
<evidence type="ECO:0000256" key="4">
    <source>
        <dbReference type="ARBA" id="ARBA00022898"/>
    </source>
</evidence>
<keyword evidence="4 5" id="KW-0663">Pyridoxal phosphate</keyword>
<evidence type="ECO:0000256" key="1">
    <source>
        <dbReference type="ARBA" id="ARBA00008954"/>
    </source>
</evidence>
<dbReference type="RefSeq" id="WP_270043712.1">
    <property type="nucleotide sequence ID" value="NZ_JAPDOD010000034.1"/>
</dbReference>
<dbReference type="AlphaFoldDB" id="A0A9X3S3B6"/>
<evidence type="ECO:0000256" key="2">
    <source>
        <dbReference type="ARBA" id="ARBA00022576"/>
    </source>
</evidence>
<dbReference type="Gene3D" id="3.90.1150.10">
    <property type="entry name" value="Aspartate Aminotransferase, domain 1"/>
    <property type="match status" value="1"/>
</dbReference>
<keyword evidence="2 6" id="KW-0032">Aminotransferase</keyword>
<dbReference type="GO" id="GO:0030170">
    <property type="term" value="F:pyridoxal phosphate binding"/>
    <property type="evidence" value="ECO:0007669"/>
    <property type="project" value="InterPro"/>
</dbReference>
<proteinExistence type="inferred from homology"/>
<dbReference type="PANTHER" id="PTHR43094">
    <property type="entry name" value="AMINOTRANSFERASE"/>
    <property type="match status" value="1"/>
</dbReference>
<dbReference type="Gene3D" id="3.40.640.10">
    <property type="entry name" value="Type I PLP-dependent aspartate aminotransferase-like (Major domain)"/>
    <property type="match status" value="1"/>
</dbReference>
<gene>
    <name evidence="6" type="ORF">OM076_29585</name>
</gene>
<dbReference type="FunFam" id="3.40.640.10:FF:000014">
    <property type="entry name" value="Adenosylmethionine-8-amino-7-oxononanoate aminotransferase, probable"/>
    <property type="match status" value="1"/>
</dbReference>
<keyword evidence="7" id="KW-1185">Reference proteome</keyword>